<dbReference type="Proteomes" id="UP000002608">
    <property type="component" value="Chromosome"/>
</dbReference>
<sequence>MFAFIEKLSHTQRKYALILGSVSLILAAVLLWSLSDSQQPKLANGAIIVLPIKQQTDSYSTDWQAYAHMEKVINQLGTSTNYPVLLVEDVITMLSQASSFIDDGQAIDLNRLFNVSGAALVVESSISTNSTNSSNSTNSTAPQLQLSYRLLNTEKIKQGVIKADSVDALLSALVETVKQFIDVPYTQTANRDWFSDPLLIEALRQIQYRDIEQAKSSLQQLLTNDSTNLIATRLLAQLHIDAQQLTAAEHLLNSAVEQAKSNNNRQLARLKLSLAQVKLGNEQLELAISELSQARSLAANTQDWLYLGYISNWSGHIYQRLNRYSNARAQYQYAFEYQNKSGYPAGQVTALNNLARLEVLEHNYSAAYKAIKQSVAIVSQRQLTHLHEETFTLLSKIENKLQRIR</sequence>
<reference evidence="3 4" key="1">
    <citation type="submission" date="2007-10" db="EMBL/GenBank/DDBJ databases">
        <title>Complete sequence of Shewanella pealeana ATCC 700345.</title>
        <authorList>
            <consortium name="US DOE Joint Genome Institute"/>
            <person name="Copeland A."/>
            <person name="Lucas S."/>
            <person name="Lapidus A."/>
            <person name="Barry K."/>
            <person name="Glavina del Rio T."/>
            <person name="Dalin E."/>
            <person name="Tice H."/>
            <person name="Pitluck S."/>
            <person name="Chertkov O."/>
            <person name="Brettin T."/>
            <person name="Bruce D."/>
            <person name="Detter J.C."/>
            <person name="Han C."/>
            <person name="Schmutz J."/>
            <person name="Larimer F."/>
            <person name="Land M."/>
            <person name="Hauser L."/>
            <person name="Kyrpides N."/>
            <person name="Kim E."/>
            <person name="Zhao J.-S.Z."/>
            <person name="Manno D."/>
            <person name="Hawari J."/>
            <person name="Richardson P."/>
        </authorList>
    </citation>
    <scope>NUCLEOTIDE SEQUENCE [LARGE SCALE GENOMIC DNA]</scope>
    <source>
        <strain evidence="4">ATCC 700345 / ANG-SQ1</strain>
    </source>
</reference>
<feature type="transmembrane region" description="Helical" evidence="1">
    <location>
        <begin position="15"/>
        <end position="34"/>
    </location>
</feature>
<evidence type="ECO:0000313" key="4">
    <source>
        <dbReference type="Proteomes" id="UP000002608"/>
    </source>
</evidence>
<dbReference type="AlphaFoldDB" id="A8H6Q7"/>
<proteinExistence type="predicted"/>
<dbReference type="RefSeq" id="WP_012156149.1">
    <property type="nucleotide sequence ID" value="NC_009901.1"/>
</dbReference>
<organism evidence="3 4">
    <name type="scientific">Shewanella pealeana (strain ATCC 700345 / ANG-SQ1)</name>
    <dbReference type="NCBI Taxonomy" id="398579"/>
    <lineage>
        <taxon>Bacteria</taxon>
        <taxon>Pseudomonadati</taxon>
        <taxon>Pseudomonadota</taxon>
        <taxon>Gammaproteobacteria</taxon>
        <taxon>Alteromonadales</taxon>
        <taxon>Shewanellaceae</taxon>
        <taxon>Shewanella</taxon>
    </lineage>
</organism>
<protein>
    <recommendedName>
        <fullName evidence="2">Ancillary SecYEG translocon subunit/Cell division coordinator CpoB TPR domain-containing protein</fullName>
    </recommendedName>
</protein>
<dbReference type="HOGENOM" id="CLU_683141_0_0_6"/>
<dbReference type="Pfam" id="PF09976">
    <property type="entry name" value="TPR_21"/>
    <property type="match status" value="1"/>
</dbReference>
<evidence type="ECO:0000313" key="3">
    <source>
        <dbReference type="EMBL" id="ABV88244.1"/>
    </source>
</evidence>
<keyword evidence="1" id="KW-0812">Transmembrane</keyword>
<dbReference type="InterPro" id="IPR011990">
    <property type="entry name" value="TPR-like_helical_dom_sf"/>
</dbReference>
<dbReference type="eggNOG" id="ENOG5032EWZ">
    <property type="taxonomic scope" value="Bacteria"/>
</dbReference>
<accession>A8H6Q7</accession>
<feature type="domain" description="Ancillary SecYEG translocon subunit/Cell division coordinator CpoB TPR" evidence="2">
    <location>
        <begin position="205"/>
        <end position="343"/>
    </location>
</feature>
<keyword evidence="1" id="KW-0472">Membrane</keyword>
<dbReference type="KEGG" id="spl:Spea_2927"/>
<dbReference type="InterPro" id="IPR018704">
    <property type="entry name" value="SecYEG/CpoB_TPR"/>
</dbReference>
<dbReference type="EMBL" id="CP000851">
    <property type="protein sequence ID" value="ABV88244.1"/>
    <property type="molecule type" value="Genomic_DNA"/>
</dbReference>
<evidence type="ECO:0000259" key="2">
    <source>
        <dbReference type="Pfam" id="PF09976"/>
    </source>
</evidence>
<dbReference type="Gene3D" id="1.25.40.10">
    <property type="entry name" value="Tetratricopeptide repeat domain"/>
    <property type="match status" value="1"/>
</dbReference>
<evidence type="ECO:0000256" key="1">
    <source>
        <dbReference type="SAM" id="Phobius"/>
    </source>
</evidence>
<dbReference type="OrthoDB" id="6255772at2"/>
<keyword evidence="4" id="KW-1185">Reference proteome</keyword>
<dbReference type="SUPFAM" id="SSF48452">
    <property type="entry name" value="TPR-like"/>
    <property type="match status" value="1"/>
</dbReference>
<gene>
    <name evidence="3" type="ordered locus">Spea_2927</name>
</gene>
<name>A8H6Q7_SHEPA</name>
<keyword evidence="1" id="KW-1133">Transmembrane helix</keyword>